<evidence type="ECO:0000313" key="4">
    <source>
        <dbReference type="Proteomes" id="UP001152797"/>
    </source>
</evidence>
<dbReference type="EMBL" id="CAMXCT010000302">
    <property type="protein sequence ID" value="CAI3976862.1"/>
    <property type="molecule type" value="Genomic_DNA"/>
</dbReference>
<evidence type="ECO:0000313" key="2">
    <source>
        <dbReference type="EMBL" id="CAI3976862.1"/>
    </source>
</evidence>
<dbReference type="OrthoDB" id="410478at2759"/>
<protein>
    <submittedName>
        <fullName evidence="2">Uncharacterized protein</fullName>
    </submittedName>
</protein>
<keyword evidence="4" id="KW-1185">Reference proteome</keyword>
<dbReference type="AlphaFoldDB" id="A0A9P1BNZ7"/>
<dbReference type="Proteomes" id="UP001152797">
    <property type="component" value="Unassembled WGS sequence"/>
</dbReference>
<feature type="compositionally biased region" description="Polar residues" evidence="1">
    <location>
        <begin position="1169"/>
        <end position="1186"/>
    </location>
</feature>
<reference evidence="2" key="1">
    <citation type="submission" date="2022-10" db="EMBL/GenBank/DDBJ databases">
        <authorList>
            <person name="Chen Y."/>
            <person name="Dougan E. K."/>
            <person name="Chan C."/>
            <person name="Rhodes N."/>
            <person name="Thang M."/>
        </authorList>
    </citation>
    <scope>NUCLEOTIDE SEQUENCE</scope>
</reference>
<accession>A0A9P1BNZ7</accession>
<sequence length="1277" mass="143842">MNSVPDLRFGKQKNISRKDTWSVDSFLSLQYQNVAETLPDRFVRRGRAAKKDDPEFDIVSGVEDSELVSWLEKYATFLRVFKDRWQDVLKFREKNLFSRCEFCYHQTQQISDRSASLEEKLCAVKVYREHLHSQYCDRTVQWSLEEAPRDPSSGILTILLELNRPSLRSWIGMNSKINCQKLDAVRTWRDQFQQAQRVGYSGGHPNNFNANFRDQCIKVAEAVRKSYGPEYRESVDYLIALARNSLYLQANLQALPWHAVMGSEPGVGDPVNRLHPSVLNALAPAGLSKDMLANPFLKVAKQLSTPVKKKEEVKGEDFTPTPVAAKKEMYDFMASFEENTDGDYRSTSHPADAVPHLLASANAEHNSLRIKELDSWYRLYAEKTPHIFFPVSPISSLFALDDYSQLLDRSMENDTLKLPISALKFTPPTDGMPCIRDWVTTWESMVCAGVDLGRVDFGETPQGGKITLTEGSIDLVKGFTKASVIAFVLLSLAECDVNTVSVDQNRVEQCFENLVLSYRGSERQPPHVLSLALTFSRVMQDYAQEGRHPASWNTEERLANVVQNFNSQDSVLSRWAIDEDRQKAILNLLIGTSEHARQIISGHLAFHKWKECSFTSELLKSTRWLQNALPKGCKHIFKKLLVVDEEIQEEFLKNHVAHWIHATRKSRPSAKSKFRPSQQEWDKLVSYTCIMVACKREAKEFYKEDTGKADEVVTKLNNAFMSRDYMSEVMACIDSAVPNWNVRHLSLWSELVCPEVPETDTVDLEAVEEATAIALYQEVKSKLSLDETAWASYRRLLTKKAARDHVVTVQHAKAQNTIGLGIVESYMEKNCSVNMVKDLGTMPNVDAWLKQAAAELKVKPEQLFVVVLTDYTKHGSAGLIMAPLLAGTAGGGSLRSDWRLIENKLEENKLRVRDIRVAVDMQGIHRNSERPAYFQAWITVPDLYLPTKGTAYRANRHDDQQVKPGEVSEICSGELWRLQGLPFDMLPAALSEGDFRVPSAKAHLCAQDGRKNLTDLQETAQWLAGEAVTSSLLKALLGENLKRAAVIHTTPYCASVEKACLSLKVPILSVTESSVNHSFTLLSVSQGLLEDWKNAVGGIGRSLPKYQKEPTEQDTMAVEAEVPTLHLCEVKDEMLQVPMTVRQQYLQDPVRSCEWKAILKEFDRKWTTDTSAQQSSGDSVQQSNGSGNQGFKWEEIFADEPSTRSDLESRYGTPAASFAINETLSACIVEGPRLFLVSSGEAEFGTKEPIVCYGAGVWLLDSKAETFRQDCFVDETN</sequence>
<dbReference type="EMBL" id="CAMXCT020000302">
    <property type="protein sequence ID" value="CAL1130237.1"/>
    <property type="molecule type" value="Genomic_DNA"/>
</dbReference>
<proteinExistence type="predicted"/>
<feature type="region of interest" description="Disordered" evidence="1">
    <location>
        <begin position="1169"/>
        <end position="1191"/>
    </location>
</feature>
<organism evidence="2">
    <name type="scientific">Cladocopium goreaui</name>
    <dbReference type="NCBI Taxonomy" id="2562237"/>
    <lineage>
        <taxon>Eukaryota</taxon>
        <taxon>Sar</taxon>
        <taxon>Alveolata</taxon>
        <taxon>Dinophyceae</taxon>
        <taxon>Suessiales</taxon>
        <taxon>Symbiodiniaceae</taxon>
        <taxon>Cladocopium</taxon>
    </lineage>
</organism>
<dbReference type="EMBL" id="CAMXCT030000302">
    <property type="protein sequence ID" value="CAL4764174.1"/>
    <property type="molecule type" value="Genomic_DNA"/>
</dbReference>
<evidence type="ECO:0000256" key="1">
    <source>
        <dbReference type="SAM" id="MobiDB-lite"/>
    </source>
</evidence>
<gene>
    <name evidence="2" type="ORF">C1SCF055_LOCUS5050</name>
</gene>
<evidence type="ECO:0000313" key="3">
    <source>
        <dbReference type="EMBL" id="CAL1130237.1"/>
    </source>
</evidence>
<comment type="caution">
    <text evidence="2">The sequence shown here is derived from an EMBL/GenBank/DDBJ whole genome shotgun (WGS) entry which is preliminary data.</text>
</comment>
<name>A0A9P1BNZ7_9DINO</name>
<reference evidence="3" key="2">
    <citation type="submission" date="2024-04" db="EMBL/GenBank/DDBJ databases">
        <authorList>
            <person name="Chen Y."/>
            <person name="Shah S."/>
            <person name="Dougan E. K."/>
            <person name="Thang M."/>
            <person name="Chan C."/>
        </authorList>
    </citation>
    <scope>NUCLEOTIDE SEQUENCE [LARGE SCALE GENOMIC DNA]</scope>
</reference>